<proteinExistence type="predicted"/>
<accession>A0A9W6YID4</accession>
<sequence length="81" mass="9748">MDETVIFEKVKSNGAPIKKRMPVFRDGTWKDWLEWLLRLSEYYVFMGYQITEEDQFAFVEDLQVLLFDDDLLMFNDVVAEE</sequence>
<protein>
    <submittedName>
        <fullName evidence="1">Unnamed protein product</fullName>
    </submittedName>
</protein>
<dbReference type="Proteomes" id="UP001165121">
    <property type="component" value="Unassembled WGS sequence"/>
</dbReference>
<gene>
    <name evidence="1" type="ORF">Pfra01_002799000</name>
</gene>
<reference evidence="1" key="1">
    <citation type="submission" date="2023-04" db="EMBL/GenBank/DDBJ databases">
        <title>Phytophthora fragariaefolia NBRC 109709.</title>
        <authorList>
            <person name="Ichikawa N."/>
            <person name="Sato H."/>
            <person name="Tonouchi N."/>
        </authorList>
    </citation>
    <scope>NUCLEOTIDE SEQUENCE</scope>
    <source>
        <strain evidence="1">NBRC 109709</strain>
    </source>
</reference>
<comment type="caution">
    <text evidence="1">The sequence shown here is derived from an EMBL/GenBank/DDBJ whole genome shotgun (WGS) entry which is preliminary data.</text>
</comment>
<keyword evidence="2" id="KW-1185">Reference proteome</keyword>
<dbReference type="AlphaFoldDB" id="A0A9W6YID4"/>
<name>A0A9W6YID4_9STRA</name>
<organism evidence="1 2">
    <name type="scientific">Phytophthora fragariaefolia</name>
    <dbReference type="NCBI Taxonomy" id="1490495"/>
    <lineage>
        <taxon>Eukaryota</taxon>
        <taxon>Sar</taxon>
        <taxon>Stramenopiles</taxon>
        <taxon>Oomycota</taxon>
        <taxon>Peronosporomycetes</taxon>
        <taxon>Peronosporales</taxon>
        <taxon>Peronosporaceae</taxon>
        <taxon>Phytophthora</taxon>
    </lineage>
</organism>
<evidence type="ECO:0000313" key="2">
    <source>
        <dbReference type="Proteomes" id="UP001165121"/>
    </source>
</evidence>
<dbReference type="EMBL" id="BSXT01007638">
    <property type="protein sequence ID" value="GMF64062.1"/>
    <property type="molecule type" value="Genomic_DNA"/>
</dbReference>
<evidence type="ECO:0000313" key="1">
    <source>
        <dbReference type="EMBL" id="GMF64062.1"/>
    </source>
</evidence>
<dbReference type="OrthoDB" id="111001at2759"/>